<protein>
    <recommendedName>
        <fullName evidence="1">GIY-YIG domain-containing protein</fullName>
    </recommendedName>
</protein>
<dbReference type="RefSeq" id="WP_109790042.1">
    <property type="nucleotide sequence ID" value="NZ_JACKVA010000026.1"/>
</dbReference>
<reference evidence="2 3" key="1">
    <citation type="submission" date="2015-03" db="EMBL/GenBank/DDBJ databases">
        <authorList>
            <person name="Murphy D."/>
        </authorList>
    </citation>
    <scope>NUCLEOTIDE SEQUENCE [LARGE SCALE GENOMIC DNA]</scope>
    <source>
        <strain evidence="2 3">D16</strain>
    </source>
</reference>
<dbReference type="SUPFAM" id="SSF82771">
    <property type="entry name" value="GIY-YIG endonuclease"/>
    <property type="match status" value="1"/>
</dbReference>
<dbReference type="InterPro" id="IPR000305">
    <property type="entry name" value="GIY-YIG_endonuc"/>
</dbReference>
<gene>
    <name evidence="2" type="ORF">BN970_03292</name>
</gene>
<evidence type="ECO:0000313" key="3">
    <source>
        <dbReference type="Proteomes" id="UP000182227"/>
    </source>
</evidence>
<dbReference type="Proteomes" id="UP000182227">
    <property type="component" value="Unassembled WGS sequence"/>
</dbReference>
<dbReference type="EMBL" id="CTEF01000002">
    <property type="protein sequence ID" value="CQD15683.1"/>
    <property type="molecule type" value="Genomic_DNA"/>
</dbReference>
<dbReference type="InterPro" id="IPR035901">
    <property type="entry name" value="GIY-YIG_endonuc_sf"/>
</dbReference>
<dbReference type="PROSITE" id="PS50164">
    <property type="entry name" value="GIY_YIG"/>
    <property type="match status" value="1"/>
</dbReference>
<dbReference type="AlphaFoldDB" id="A0A0U1DJ19"/>
<organism evidence="2 3">
    <name type="scientific">Mycolicibacterium conceptionense</name>
    <dbReference type="NCBI Taxonomy" id="451644"/>
    <lineage>
        <taxon>Bacteria</taxon>
        <taxon>Bacillati</taxon>
        <taxon>Actinomycetota</taxon>
        <taxon>Actinomycetes</taxon>
        <taxon>Mycobacteriales</taxon>
        <taxon>Mycobacteriaceae</taxon>
        <taxon>Mycolicibacterium</taxon>
    </lineage>
</organism>
<accession>A0A0U1DJ19</accession>
<dbReference type="GeneID" id="44300435"/>
<proteinExistence type="predicted"/>
<name>A0A0U1DJ19_9MYCO</name>
<sequence>MTKDRNILYRAWNDGELLYIGITINPGVRFHDHSGQAAWWALATHVSFERLPEGISRSEALALEALAIRNERPRFNIMCNPVRPKRSVPKAVRKAPVSVPEASGSLSEITDLIRATRARITELDDELPSLVREAFCEGNSWRDIAGLLGVSKARVYQLRADGRANQAKS</sequence>
<evidence type="ECO:0000313" key="2">
    <source>
        <dbReference type="EMBL" id="CQD15683.1"/>
    </source>
</evidence>
<evidence type="ECO:0000259" key="1">
    <source>
        <dbReference type="PROSITE" id="PS50164"/>
    </source>
</evidence>
<dbReference type="Pfam" id="PF01541">
    <property type="entry name" value="GIY-YIG"/>
    <property type="match status" value="1"/>
</dbReference>
<feature type="domain" description="GIY-YIG" evidence="1">
    <location>
        <begin position="4"/>
        <end position="77"/>
    </location>
</feature>